<evidence type="ECO:0000313" key="6">
    <source>
        <dbReference type="Proteomes" id="UP001595897"/>
    </source>
</evidence>
<dbReference type="PROSITE" id="PS50932">
    <property type="entry name" value="HTH_LACI_2"/>
    <property type="match status" value="1"/>
</dbReference>
<keyword evidence="6" id="KW-1185">Reference proteome</keyword>
<name>A0ABV9LXQ9_9ALTE</name>
<evidence type="ECO:0000256" key="2">
    <source>
        <dbReference type="ARBA" id="ARBA00023125"/>
    </source>
</evidence>
<keyword evidence="1" id="KW-0805">Transcription regulation</keyword>
<dbReference type="SUPFAM" id="SSF47413">
    <property type="entry name" value="lambda repressor-like DNA-binding domains"/>
    <property type="match status" value="1"/>
</dbReference>
<gene>
    <name evidence="5" type="ORF">ACFO4O_12495</name>
</gene>
<reference evidence="6" key="1">
    <citation type="journal article" date="2019" name="Int. J. Syst. Evol. Microbiol.">
        <title>The Global Catalogue of Microorganisms (GCM) 10K type strain sequencing project: providing services to taxonomists for standard genome sequencing and annotation.</title>
        <authorList>
            <consortium name="The Broad Institute Genomics Platform"/>
            <consortium name="The Broad Institute Genome Sequencing Center for Infectious Disease"/>
            <person name="Wu L."/>
            <person name="Ma J."/>
        </authorList>
    </citation>
    <scope>NUCLEOTIDE SEQUENCE [LARGE SCALE GENOMIC DNA]</scope>
    <source>
        <strain evidence="6">KACC 12507</strain>
    </source>
</reference>
<dbReference type="SMART" id="SM00354">
    <property type="entry name" value="HTH_LACI"/>
    <property type="match status" value="1"/>
</dbReference>
<sequence>MAAKKATIKDVAALAQVSIKTVSRVINNEPSVGEKTKQRVIDAVDKLDYQPNLAARNLAATRTYALGFVYDNPNAYYIIDMQNGILSECRAKGYELVIHPCKSDSFNIVEELTNMVRRSQLAGIIISPPLSENAQLLNALEQQSIPFVRVISKGDETPSAAPCVMIDDRTAAFKITEHLIKTGHRNIGFLKGDASHMSSQQRELGFMDALNKHDIKCTSDYLIEGQFTFEFGTKGVNQLLDLSQRPTAIFACNDEIAAGALFAARLRGVNIPDQLAIAGFENSPFSRQTYPKITTAAQPTDEIAKLATACLIQHIKSDMVYVASSHESTTFTPELIVRESTYIASTGDA</sequence>
<dbReference type="Pfam" id="PF00356">
    <property type="entry name" value="LacI"/>
    <property type="match status" value="1"/>
</dbReference>
<accession>A0ABV9LXQ9</accession>
<dbReference type="PANTHER" id="PTHR30146:SF153">
    <property type="entry name" value="LACTOSE OPERON REPRESSOR"/>
    <property type="match status" value="1"/>
</dbReference>
<dbReference type="Gene3D" id="3.40.50.2300">
    <property type="match status" value="2"/>
</dbReference>
<dbReference type="Gene3D" id="1.10.260.40">
    <property type="entry name" value="lambda repressor-like DNA-binding domains"/>
    <property type="match status" value="1"/>
</dbReference>
<dbReference type="CDD" id="cd01545">
    <property type="entry name" value="PBP1_SalR"/>
    <property type="match status" value="1"/>
</dbReference>
<protein>
    <submittedName>
        <fullName evidence="5">LacI family DNA-binding transcriptional regulator</fullName>
    </submittedName>
</protein>
<dbReference type="CDD" id="cd01392">
    <property type="entry name" value="HTH_LacI"/>
    <property type="match status" value="1"/>
</dbReference>
<keyword evidence="2 5" id="KW-0238">DNA-binding</keyword>
<dbReference type="PROSITE" id="PS00356">
    <property type="entry name" value="HTH_LACI_1"/>
    <property type="match status" value="1"/>
</dbReference>
<dbReference type="PANTHER" id="PTHR30146">
    <property type="entry name" value="LACI-RELATED TRANSCRIPTIONAL REPRESSOR"/>
    <property type="match status" value="1"/>
</dbReference>
<dbReference type="InterPro" id="IPR046335">
    <property type="entry name" value="LacI/GalR-like_sensor"/>
</dbReference>
<keyword evidence="3" id="KW-0804">Transcription</keyword>
<dbReference type="Pfam" id="PF13377">
    <property type="entry name" value="Peripla_BP_3"/>
    <property type="match status" value="1"/>
</dbReference>
<dbReference type="PRINTS" id="PR00036">
    <property type="entry name" value="HTHLACI"/>
</dbReference>
<evidence type="ECO:0000259" key="4">
    <source>
        <dbReference type="PROSITE" id="PS50932"/>
    </source>
</evidence>
<evidence type="ECO:0000256" key="1">
    <source>
        <dbReference type="ARBA" id="ARBA00023015"/>
    </source>
</evidence>
<dbReference type="InterPro" id="IPR010982">
    <property type="entry name" value="Lambda_DNA-bd_dom_sf"/>
</dbReference>
<dbReference type="InterPro" id="IPR028082">
    <property type="entry name" value="Peripla_BP_I"/>
</dbReference>
<feature type="domain" description="HTH lacI-type" evidence="4">
    <location>
        <begin position="6"/>
        <end position="60"/>
    </location>
</feature>
<comment type="caution">
    <text evidence="5">The sequence shown here is derived from an EMBL/GenBank/DDBJ whole genome shotgun (WGS) entry which is preliminary data.</text>
</comment>
<dbReference type="GO" id="GO:0003677">
    <property type="term" value="F:DNA binding"/>
    <property type="evidence" value="ECO:0007669"/>
    <property type="project" value="UniProtKB-KW"/>
</dbReference>
<dbReference type="Proteomes" id="UP001595897">
    <property type="component" value="Unassembled WGS sequence"/>
</dbReference>
<evidence type="ECO:0000313" key="5">
    <source>
        <dbReference type="EMBL" id="MFC4700984.1"/>
    </source>
</evidence>
<dbReference type="InterPro" id="IPR000843">
    <property type="entry name" value="HTH_LacI"/>
</dbReference>
<dbReference type="RefSeq" id="WP_382409023.1">
    <property type="nucleotide sequence ID" value="NZ_JBHSGU010000005.1"/>
</dbReference>
<evidence type="ECO:0000256" key="3">
    <source>
        <dbReference type="ARBA" id="ARBA00023163"/>
    </source>
</evidence>
<proteinExistence type="predicted"/>
<organism evidence="5 6">
    <name type="scientific">Glaciecola siphonariae</name>
    <dbReference type="NCBI Taxonomy" id="521012"/>
    <lineage>
        <taxon>Bacteria</taxon>
        <taxon>Pseudomonadati</taxon>
        <taxon>Pseudomonadota</taxon>
        <taxon>Gammaproteobacteria</taxon>
        <taxon>Alteromonadales</taxon>
        <taxon>Alteromonadaceae</taxon>
        <taxon>Glaciecola</taxon>
    </lineage>
</organism>
<dbReference type="EMBL" id="JBHSGU010000005">
    <property type="protein sequence ID" value="MFC4700984.1"/>
    <property type="molecule type" value="Genomic_DNA"/>
</dbReference>
<dbReference type="SUPFAM" id="SSF53822">
    <property type="entry name" value="Periplasmic binding protein-like I"/>
    <property type="match status" value="1"/>
</dbReference>